<dbReference type="EMBL" id="ANOG01000428">
    <property type="protein sequence ID" value="EMI20098.1"/>
    <property type="molecule type" value="Genomic_DNA"/>
</dbReference>
<feature type="region of interest" description="Disordered" evidence="1">
    <location>
        <begin position="18"/>
        <end position="43"/>
    </location>
</feature>
<evidence type="ECO:0000256" key="1">
    <source>
        <dbReference type="SAM" id="MobiDB-lite"/>
    </source>
</evidence>
<accession>M5RL91</accession>
<proteinExistence type="predicted"/>
<organism evidence="2 3">
    <name type="scientific">Rhodopirellula maiorica SM1</name>
    <dbReference type="NCBI Taxonomy" id="1265738"/>
    <lineage>
        <taxon>Bacteria</taxon>
        <taxon>Pseudomonadati</taxon>
        <taxon>Planctomycetota</taxon>
        <taxon>Planctomycetia</taxon>
        <taxon>Pirellulales</taxon>
        <taxon>Pirellulaceae</taxon>
        <taxon>Novipirellula</taxon>
    </lineage>
</organism>
<evidence type="ECO:0000313" key="3">
    <source>
        <dbReference type="Proteomes" id="UP000011991"/>
    </source>
</evidence>
<protein>
    <submittedName>
        <fullName evidence="2">Uncharacterized protein</fullName>
    </submittedName>
</protein>
<gene>
    <name evidence="2" type="ORF">RMSM_02978</name>
</gene>
<dbReference type="AlphaFoldDB" id="M5RL91"/>
<reference evidence="2 3" key="1">
    <citation type="journal article" date="2013" name="Mar. Genomics">
        <title>Expression of sulfatases in Rhodopirellula baltica and the diversity of sulfatases in the genus Rhodopirellula.</title>
        <authorList>
            <person name="Wegner C.E."/>
            <person name="Richter-Heitmann T."/>
            <person name="Klindworth A."/>
            <person name="Klockow C."/>
            <person name="Richter M."/>
            <person name="Achstetter T."/>
            <person name="Glockner F.O."/>
            <person name="Harder J."/>
        </authorList>
    </citation>
    <scope>NUCLEOTIDE SEQUENCE [LARGE SCALE GENOMIC DNA]</scope>
    <source>
        <strain evidence="2 3">SM1</strain>
    </source>
</reference>
<feature type="compositionally biased region" description="Polar residues" evidence="1">
    <location>
        <begin position="31"/>
        <end position="43"/>
    </location>
</feature>
<comment type="caution">
    <text evidence="2">The sequence shown here is derived from an EMBL/GenBank/DDBJ whole genome shotgun (WGS) entry which is preliminary data.</text>
</comment>
<keyword evidence="3" id="KW-1185">Reference proteome</keyword>
<sequence length="43" mass="4944">MLSTAFAMVCYHRTDQSEREKTCRRVATPSVKLNSLPKRSTSR</sequence>
<dbReference type="Proteomes" id="UP000011991">
    <property type="component" value="Unassembled WGS sequence"/>
</dbReference>
<evidence type="ECO:0000313" key="2">
    <source>
        <dbReference type="EMBL" id="EMI20098.1"/>
    </source>
</evidence>
<name>M5RL91_9BACT</name>